<evidence type="ECO:0000256" key="1">
    <source>
        <dbReference type="SAM" id="SignalP"/>
    </source>
</evidence>
<evidence type="ECO:0000313" key="3">
    <source>
        <dbReference type="Proteomes" id="UP000294887"/>
    </source>
</evidence>
<gene>
    <name evidence="2" type="ORF">EV695_0224</name>
</gene>
<proteinExistence type="predicted"/>
<reference evidence="2 3" key="1">
    <citation type="submission" date="2019-03" db="EMBL/GenBank/DDBJ databases">
        <title>Genomic Encyclopedia of Type Strains, Phase IV (KMG-IV): sequencing the most valuable type-strain genomes for metagenomic binning, comparative biology and taxonomic classification.</title>
        <authorList>
            <person name="Goeker M."/>
        </authorList>
    </citation>
    <scope>NUCLEOTIDE SEQUENCE [LARGE SCALE GENOMIC DNA]</scope>
    <source>
        <strain evidence="2 3">DSM 24830</strain>
    </source>
</reference>
<feature type="chain" id="PRO_5020645836" description="Secreted protein" evidence="1">
    <location>
        <begin position="24"/>
        <end position="82"/>
    </location>
</feature>
<comment type="caution">
    <text evidence="2">The sequence shown here is derived from an EMBL/GenBank/DDBJ whole genome shotgun (WGS) entry which is preliminary data.</text>
</comment>
<protein>
    <recommendedName>
        <fullName evidence="4">Secreted protein</fullName>
    </recommendedName>
</protein>
<accession>A0A4R1F4T3</accession>
<keyword evidence="1" id="KW-0732">Signal</keyword>
<keyword evidence="3" id="KW-1185">Reference proteome</keyword>
<evidence type="ECO:0008006" key="4">
    <source>
        <dbReference type="Google" id="ProtNLM"/>
    </source>
</evidence>
<dbReference type="EMBL" id="SMFQ01000002">
    <property type="protein sequence ID" value="TCJ88380.1"/>
    <property type="molecule type" value="Genomic_DNA"/>
</dbReference>
<dbReference type="AlphaFoldDB" id="A0A4R1F4T3"/>
<organism evidence="2 3">
    <name type="scientific">Cocleimonas flava</name>
    <dbReference type="NCBI Taxonomy" id="634765"/>
    <lineage>
        <taxon>Bacteria</taxon>
        <taxon>Pseudomonadati</taxon>
        <taxon>Pseudomonadota</taxon>
        <taxon>Gammaproteobacteria</taxon>
        <taxon>Thiotrichales</taxon>
        <taxon>Thiotrichaceae</taxon>
        <taxon>Cocleimonas</taxon>
    </lineage>
</organism>
<evidence type="ECO:0000313" key="2">
    <source>
        <dbReference type="EMBL" id="TCJ88380.1"/>
    </source>
</evidence>
<name>A0A4R1F4T3_9GAMM</name>
<dbReference type="RefSeq" id="WP_131904077.1">
    <property type="nucleotide sequence ID" value="NZ_BAAAFU010000008.1"/>
</dbReference>
<feature type="signal peptide" evidence="1">
    <location>
        <begin position="1"/>
        <end position="23"/>
    </location>
</feature>
<dbReference type="Proteomes" id="UP000294887">
    <property type="component" value="Unassembled WGS sequence"/>
</dbReference>
<sequence>MKYSLIKLLVALLFLASSSLSVAGSNNGYTSAANVYTGSSSRTWYGGGVAFVLSEWKKEKEVSVEKVERVIEGQQSTESKSD</sequence>